<dbReference type="HOGENOM" id="CLU_128024_0_0_1"/>
<dbReference type="EMBL" id="JH719471">
    <property type="protein sequence ID" value="EJF56436.1"/>
    <property type="molecule type" value="Genomic_DNA"/>
</dbReference>
<dbReference type="KEGG" id="dsq:DICSQDRAFT_150443"/>
<evidence type="ECO:0000259" key="3">
    <source>
        <dbReference type="Pfam" id="PF13359"/>
    </source>
</evidence>
<name>R7SJV7_DICSQ</name>
<keyword evidence="2" id="KW-0479">Metal-binding</keyword>
<dbReference type="RefSeq" id="XP_007370810.1">
    <property type="nucleotide sequence ID" value="XM_007370748.1"/>
</dbReference>
<sequence length="148" mass="16789">MGGSSHGSISLSESGLLDQCAKYAVQEGVDDDTPLEHRYFQLYGDPAYGVNPFLVSPFSGPGQCTDAEQELNSRMSGARIEVEHGFGVVLTTWPFLYTFWKHRLYQSPIGRYYRVAVLFTNARNCFRPNQTALHFDCRPPELRDYFHA</sequence>
<dbReference type="AlphaFoldDB" id="R7SJV7"/>
<dbReference type="GeneID" id="18836918"/>
<proteinExistence type="predicted"/>
<evidence type="ECO:0000256" key="2">
    <source>
        <dbReference type="ARBA" id="ARBA00022723"/>
    </source>
</evidence>
<gene>
    <name evidence="4" type="ORF">DICSQDRAFT_150443</name>
</gene>
<evidence type="ECO:0000313" key="4">
    <source>
        <dbReference type="EMBL" id="EJF56436.1"/>
    </source>
</evidence>
<dbReference type="OrthoDB" id="2746173at2759"/>
<evidence type="ECO:0000313" key="5">
    <source>
        <dbReference type="Proteomes" id="UP000053319"/>
    </source>
</evidence>
<dbReference type="Proteomes" id="UP000053319">
    <property type="component" value="Unassembled WGS sequence"/>
</dbReference>
<dbReference type="InterPro" id="IPR027806">
    <property type="entry name" value="HARBI1_dom"/>
</dbReference>
<dbReference type="OMA" id="YYRVAVL"/>
<evidence type="ECO:0000256" key="1">
    <source>
        <dbReference type="ARBA" id="ARBA00001968"/>
    </source>
</evidence>
<protein>
    <recommendedName>
        <fullName evidence="3">DDE Tnp4 domain-containing protein</fullName>
    </recommendedName>
</protein>
<reference evidence="4 5" key="1">
    <citation type="journal article" date="2012" name="Science">
        <title>The Paleozoic origin of enzymatic lignin decomposition reconstructed from 31 fungal genomes.</title>
        <authorList>
            <person name="Floudas D."/>
            <person name="Binder M."/>
            <person name="Riley R."/>
            <person name="Barry K."/>
            <person name="Blanchette R.A."/>
            <person name="Henrissat B."/>
            <person name="Martinez A.T."/>
            <person name="Otillar R."/>
            <person name="Spatafora J.W."/>
            <person name="Yadav J.S."/>
            <person name="Aerts A."/>
            <person name="Benoit I."/>
            <person name="Boyd A."/>
            <person name="Carlson A."/>
            <person name="Copeland A."/>
            <person name="Coutinho P.M."/>
            <person name="de Vries R.P."/>
            <person name="Ferreira P."/>
            <person name="Findley K."/>
            <person name="Foster B."/>
            <person name="Gaskell J."/>
            <person name="Glotzer D."/>
            <person name="Gorecki P."/>
            <person name="Heitman J."/>
            <person name="Hesse C."/>
            <person name="Hori C."/>
            <person name="Igarashi K."/>
            <person name="Jurgens J.A."/>
            <person name="Kallen N."/>
            <person name="Kersten P."/>
            <person name="Kohler A."/>
            <person name="Kuees U."/>
            <person name="Kumar T.K.A."/>
            <person name="Kuo A."/>
            <person name="LaButti K."/>
            <person name="Larrondo L.F."/>
            <person name="Lindquist E."/>
            <person name="Ling A."/>
            <person name="Lombard V."/>
            <person name="Lucas S."/>
            <person name="Lundell T."/>
            <person name="Martin R."/>
            <person name="McLaughlin D.J."/>
            <person name="Morgenstern I."/>
            <person name="Morin E."/>
            <person name="Murat C."/>
            <person name="Nagy L.G."/>
            <person name="Nolan M."/>
            <person name="Ohm R.A."/>
            <person name="Patyshakuliyeva A."/>
            <person name="Rokas A."/>
            <person name="Ruiz-Duenas F.J."/>
            <person name="Sabat G."/>
            <person name="Salamov A."/>
            <person name="Samejima M."/>
            <person name="Schmutz J."/>
            <person name="Slot J.C."/>
            <person name="St John F."/>
            <person name="Stenlid J."/>
            <person name="Sun H."/>
            <person name="Sun S."/>
            <person name="Syed K."/>
            <person name="Tsang A."/>
            <person name="Wiebenga A."/>
            <person name="Young D."/>
            <person name="Pisabarro A."/>
            <person name="Eastwood D.C."/>
            <person name="Martin F."/>
            <person name="Cullen D."/>
            <person name="Grigoriev I.V."/>
            <person name="Hibbett D.S."/>
        </authorList>
    </citation>
    <scope>NUCLEOTIDE SEQUENCE [LARGE SCALE GENOMIC DNA]</scope>
    <source>
        <strain evidence="4 5">LYAD-421 SS1</strain>
    </source>
</reference>
<feature type="domain" description="DDE Tnp4" evidence="3">
    <location>
        <begin position="2"/>
        <end position="107"/>
    </location>
</feature>
<dbReference type="Pfam" id="PF13359">
    <property type="entry name" value="DDE_Tnp_4"/>
    <property type="match status" value="1"/>
</dbReference>
<accession>R7SJV7</accession>
<dbReference type="GO" id="GO:0046872">
    <property type="term" value="F:metal ion binding"/>
    <property type="evidence" value="ECO:0007669"/>
    <property type="project" value="UniProtKB-KW"/>
</dbReference>
<comment type="cofactor">
    <cofactor evidence="1">
        <name>a divalent metal cation</name>
        <dbReference type="ChEBI" id="CHEBI:60240"/>
    </cofactor>
</comment>
<organism evidence="4 5">
    <name type="scientific">Dichomitus squalens (strain LYAD-421)</name>
    <name type="common">Western red white-rot fungus</name>
    <dbReference type="NCBI Taxonomy" id="732165"/>
    <lineage>
        <taxon>Eukaryota</taxon>
        <taxon>Fungi</taxon>
        <taxon>Dikarya</taxon>
        <taxon>Basidiomycota</taxon>
        <taxon>Agaricomycotina</taxon>
        <taxon>Agaricomycetes</taxon>
        <taxon>Polyporales</taxon>
        <taxon>Polyporaceae</taxon>
        <taxon>Dichomitus</taxon>
    </lineage>
</organism>